<dbReference type="AlphaFoldDB" id="A0A4Y2KL56"/>
<reference evidence="1 2" key="1">
    <citation type="journal article" date="2019" name="Sci. Rep.">
        <title>Orb-weaving spider Araneus ventricosus genome elucidates the spidroin gene catalogue.</title>
        <authorList>
            <person name="Kono N."/>
            <person name="Nakamura H."/>
            <person name="Ohtoshi R."/>
            <person name="Moran D.A.P."/>
            <person name="Shinohara A."/>
            <person name="Yoshida Y."/>
            <person name="Fujiwara M."/>
            <person name="Mori M."/>
            <person name="Tomita M."/>
            <person name="Arakawa K."/>
        </authorList>
    </citation>
    <scope>NUCLEOTIDE SEQUENCE [LARGE SCALE GENOMIC DNA]</scope>
</reference>
<proteinExistence type="predicted"/>
<comment type="caution">
    <text evidence="1">The sequence shown here is derived from an EMBL/GenBank/DDBJ whole genome shotgun (WGS) entry which is preliminary data.</text>
</comment>
<name>A0A4Y2KL56_ARAVE</name>
<dbReference type="EMBL" id="BGPR01004783">
    <property type="protein sequence ID" value="GBN03314.1"/>
    <property type="molecule type" value="Genomic_DNA"/>
</dbReference>
<dbReference type="Proteomes" id="UP000499080">
    <property type="component" value="Unassembled WGS sequence"/>
</dbReference>
<keyword evidence="2" id="KW-1185">Reference proteome</keyword>
<gene>
    <name evidence="1" type="ORF">AVEN_249567_1</name>
</gene>
<protein>
    <submittedName>
        <fullName evidence="1">Uncharacterized protein</fullName>
    </submittedName>
</protein>
<evidence type="ECO:0000313" key="1">
    <source>
        <dbReference type="EMBL" id="GBN03314.1"/>
    </source>
</evidence>
<sequence>MYLLSYWRYREDFSTFEIPYFVAKVTKFVAKMAAKFVAKSPRWSPNLSSSRQDGRQICRQVAKFVAKVRGPDVATVRLLILFPVEFSSQP</sequence>
<organism evidence="1 2">
    <name type="scientific">Araneus ventricosus</name>
    <name type="common">Orbweaver spider</name>
    <name type="synonym">Epeira ventricosa</name>
    <dbReference type="NCBI Taxonomy" id="182803"/>
    <lineage>
        <taxon>Eukaryota</taxon>
        <taxon>Metazoa</taxon>
        <taxon>Ecdysozoa</taxon>
        <taxon>Arthropoda</taxon>
        <taxon>Chelicerata</taxon>
        <taxon>Arachnida</taxon>
        <taxon>Araneae</taxon>
        <taxon>Araneomorphae</taxon>
        <taxon>Entelegynae</taxon>
        <taxon>Araneoidea</taxon>
        <taxon>Araneidae</taxon>
        <taxon>Araneus</taxon>
    </lineage>
</organism>
<accession>A0A4Y2KL56</accession>
<evidence type="ECO:0000313" key="2">
    <source>
        <dbReference type="Proteomes" id="UP000499080"/>
    </source>
</evidence>